<reference evidence="8 9" key="2">
    <citation type="submission" date="2009-02" db="EMBL/GenBank/DDBJ databases">
        <authorList>
            <person name="Fulton L."/>
            <person name="Clifton S."/>
            <person name="Fulton B."/>
            <person name="Xu J."/>
            <person name="Minx P."/>
            <person name="Pepin K.H."/>
            <person name="Johnson M."/>
            <person name="Bhonagiri V."/>
            <person name="Nash W.E."/>
            <person name="Mardis E.R."/>
            <person name="Wilson R.K."/>
        </authorList>
    </citation>
    <scope>NUCLEOTIDE SEQUENCE [LARGE SCALE GENOMIC DNA]</scope>
    <source>
        <strain evidence="8 9">DSM 20438</strain>
    </source>
</reference>
<dbReference type="GO" id="GO:0008483">
    <property type="term" value="F:transaminase activity"/>
    <property type="evidence" value="ECO:0007669"/>
    <property type="project" value="UniProtKB-KW"/>
</dbReference>
<dbReference type="Gene3D" id="3.90.1150.10">
    <property type="entry name" value="Aspartate Aminotransferase, domain 1"/>
    <property type="match status" value="1"/>
</dbReference>
<dbReference type="Pfam" id="PF00155">
    <property type="entry name" value="Aminotran_1_2"/>
    <property type="match status" value="1"/>
</dbReference>
<comment type="cofactor">
    <cofactor evidence="1 6">
        <name>pyridoxal 5'-phosphate</name>
        <dbReference type="ChEBI" id="CHEBI:597326"/>
    </cofactor>
</comment>
<dbReference type="InterPro" id="IPR004838">
    <property type="entry name" value="NHTrfase_class1_PyrdxlP-BS"/>
</dbReference>
<dbReference type="CDD" id="cd00609">
    <property type="entry name" value="AAT_like"/>
    <property type="match status" value="1"/>
</dbReference>
<accession>C0BQS1</accession>
<dbReference type="InterPro" id="IPR015422">
    <property type="entry name" value="PyrdxlP-dep_Trfase_small"/>
</dbReference>
<dbReference type="InterPro" id="IPR004839">
    <property type="entry name" value="Aminotransferase_I/II_large"/>
</dbReference>
<dbReference type="InterPro" id="IPR015424">
    <property type="entry name" value="PyrdxlP-dep_Trfase"/>
</dbReference>
<keyword evidence="5" id="KW-0663">Pyridoxal phosphate</keyword>
<keyword evidence="4 6" id="KW-0808">Transferase</keyword>
<evidence type="ECO:0000256" key="6">
    <source>
        <dbReference type="RuleBase" id="RU000481"/>
    </source>
</evidence>
<dbReference type="AlphaFoldDB" id="C0BQS1"/>
<reference evidence="8 9" key="1">
    <citation type="submission" date="2009-02" db="EMBL/GenBank/DDBJ databases">
        <title>Draft genome sequence of Bifidobacterium pseudocatenulatum (DSM 20438).</title>
        <authorList>
            <person name="Sudarsanam P."/>
            <person name="Ley R."/>
            <person name="Guruge J."/>
            <person name="Turnbaugh P.J."/>
            <person name="Mahowald M."/>
            <person name="Liep D."/>
            <person name="Gordon J."/>
        </authorList>
    </citation>
    <scope>NUCLEOTIDE SEQUENCE [LARGE SCALE GENOMIC DNA]</scope>
    <source>
        <strain evidence="8 9">DSM 20438</strain>
    </source>
</reference>
<dbReference type="GO" id="GO:0006520">
    <property type="term" value="P:amino acid metabolic process"/>
    <property type="evidence" value="ECO:0007669"/>
    <property type="project" value="InterPro"/>
</dbReference>
<evidence type="ECO:0000259" key="7">
    <source>
        <dbReference type="Pfam" id="PF00155"/>
    </source>
</evidence>
<organism evidence="8 9">
    <name type="scientific">Bifidobacterium pseudocatenulatum DSM 20438 = JCM 1200 = LMG 10505</name>
    <dbReference type="NCBI Taxonomy" id="547043"/>
    <lineage>
        <taxon>Bacteria</taxon>
        <taxon>Bacillati</taxon>
        <taxon>Actinomycetota</taxon>
        <taxon>Actinomycetes</taxon>
        <taxon>Bifidobacteriales</taxon>
        <taxon>Bifidobacteriaceae</taxon>
        <taxon>Bifidobacterium</taxon>
    </lineage>
</organism>
<dbReference type="EMBL" id="ABXX02000001">
    <property type="protein sequence ID" value="EEG71834.1"/>
    <property type="molecule type" value="Genomic_DNA"/>
</dbReference>
<dbReference type="PANTHER" id="PTHR46383">
    <property type="entry name" value="ASPARTATE AMINOTRANSFERASE"/>
    <property type="match status" value="1"/>
</dbReference>
<comment type="similarity">
    <text evidence="2 6">Belongs to the class-I pyridoxal-phosphate-dependent aminotransferase family.</text>
</comment>
<evidence type="ECO:0000313" key="8">
    <source>
        <dbReference type="EMBL" id="EEG71834.1"/>
    </source>
</evidence>
<evidence type="ECO:0000256" key="4">
    <source>
        <dbReference type="ARBA" id="ARBA00022679"/>
    </source>
</evidence>
<dbReference type="InterPro" id="IPR015421">
    <property type="entry name" value="PyrdxlP-dep_Trfase_major"/>
</dbReference>
<evidence type="ECO:0000256" key="2">
    <source>
        <dbReference type="ARBA" id="ARBA00007441"/>
    </source>
</evidence>
<dbReference type="Gene3D" id="3.40.640.10">
    <property type="entry name" value="Type I PLP-dependent aspartate aminotransferase-like (Major domain)"/>
    <property type="match status" value="1"/>
</dbReference>
<dbReference type="eggNOG" id="COG0436">
    <property type="taxonomic scope" value="Bacteria"/>
</dbReference>
<protein>
    <recommendedName>
        <fullName evidence="6">Aminotransferase</fullName>
        <ecNumber evidence="6">2.6.1.-</ecNumber>
    </recommendedName>
</protein>
<dbReference type="GO" id="GO:0030170">
    <property type="term" value="F:pyridoxal phosphate binding"/>
    <property type="evidence" value="ECO:0007669"/>
    <property type="project" value="InterPro"/>
</dbReference>
<dbReference type="PANTHER" id="PTHR46383:SF1">
    <property type="entry name" value="ASPARTATE AMINOTRANSFERASE"/>
    <property type="match status" value="1"/>
</dbReference>
<dbReference type="InterPro" id="IPR050596">
    <property type="entry name" value="AspAT/PAT-like"/>
</dbReference>
<keyword evidence="3 6" id="KW-0032">Aminotransferase</keyword>
<dbReference type="Proteomes" id="UP000003875">
    <property type="component" value="Unassembled WGS sequence"/>
</dbReference>
<sequence length="434" mass="46698">MPPLPVSREKEFQNVLKGCCFSGGRDSMANMTMADWQTLSERINRVAPSATLAVDSKAKAMKAEGIDVIGFGAGEPNFPTPAAIVAAAAEAVQDPKNYRYTPTAGLPELRKAIADKTLRDSGYGVDPNQVIVTNGGKQAVYESFQILLNDGDEVIIPTPYWTSYPEAVKLAGGVPVEVFAGADRNFEPSLEDLEAARTERTKAIIVNTPNNPTGAVWNPETVKAIGEWAVEHHVWVISDEIYEHLNYDGAKTTYIGAAVPEVRDQLLVLNGVAKTYAMPGWRVGWMIAPLDVAKAASKLQGHMTSNVNNISQRAAIAAVSGSLDAVYEMREAFDRRRQTIVAALNDIEGVNCPTPTGAFYAFADVSALLNKPLGTSKTAYASTSELAAALLDEGHVAAVPGEAFGAPGYLRFSYALADDDLVEGMKRMKQWVED</sequence>
<feature type="domain" description="Aminotransferase class I/classII large" evidence="7">
    <location>
        <begin position="67"/>
        <end position="421"/>
    </location>
</feature>
<dbReference type="FunFam" id="3.40.640.10:FF:000033">
    <property type="entry name" value="Aspartate aminotransferase"/>
    <property type="match status" value="1"/>
</dbReference>
<comment type="caution">
    <text evidence="8">The sequence shown here is derived from an EMBL/GenBank/DDBJ whole genome shotgun (WGS) entry which is preliminary data.</text>
</comment>
<name>C0BQS1_BIFPS</name>
<gene>
    <name evidence="8" type="ORF">BIFPSEUDO_02724</name>
</gene>
<proteinExistence type="inferred from homology"/>
<evidence type="ECO:0000313" key="9">
    <source>
        <dbReference type="Proteomes" id="UP000003875"/>
    </source>
</evidence>
<dbReference type="SUPFAM" id="SSF53383">
    <property type="entry name" value="PLP-dependent transferases"/>
    <property type="match status" value="1"/>
</dbReference>
<evidence type="ECO:0000256" key="1">
    <source>
        <dbReference type="ARBA" id="ARBA00001933"/>
    </source>
</evidence>
<evidence type="ECO:0000256" key="5">
    <source>
        <dbReference type="ARBA" id="ARBA00022898"/>
    </source>
</evidence>
<dbReference type="PROSITE" id="PS00105">
    <property type="entry name" value="AA_TRANSFER_CLASS_1"/>
    <property type="match status" value="1"/>
</dbReference>
<dbReference type="EC" id="2.6.1.-" evidence="6"/>
<evidence type="ECO:0000256" key="3">
    <source>
        <dbReference type="ARBA" id="ARBA00022576"/>
    </source>
</evidence>